<dbReference type="Pfam" id="PF16318">
    <property type="entry name" value="DUF4957"/>
    <property type="match status" value="1"/>
</dbReference>
<proteinExistence type="predicted"/>
<reference evidence="4 5" key="1">
    <citation type="submission" date="2020-09" db="EMBL/GenBank/DDBJ databases">
        <title>TT11 complete genome.</title>
        <authorList>
            <person name="Wu Z."/>
        </authorList>
    </citation>
    <scope>NUCLEOTIDE SEQUENCE [LARGE SCALE GENOMIC DNA]</scope>
    <source>
        <strain evidence="4 5">TT11</strain>
    </source>
</reference>
<evidence type="ECO:0000259" key="2">
    <source>
        <dbReference type="Pfam" id="PF16318"/>
    </source>
</evidence>
<name>A0A8J6PY97_9FLAO</name>
<dbReference type="EMBL" id="JACVXB010000001">
    <property type="protein sequence ID" value="MBD0830828.1"/>
    <property type="molecule type" value="Genomic_DNA"/>
</dbReference>
<dbReference type="InterPro" id="IPR033427">
    <property type="entry name" value="DUF5123"/>
</dbReference>
<gene>
    <name evidence="4" type="ORF">ICJ83_01655</name>
</gene>
<evidence type="ECO:0000259" key="3">
    <source>
        <dbReference type="Pfam" id="PF17161"/>
    </source>
</evidence>
<dbReference type="AlphaFoldDB" id="A0A8J6PY97"/>
<keyword evidence="1" id="KW-0732">Signal</keyword>
<evidence type="ECO:0000313" key="4">
    <source>
        <dbReference type="EMBL" id="MBD0830828.1"/>
    </source>
</evidence>
<evidence type="ECO:0000313" key="5">
    <source>
        <dbReference type="Proteomes" id="UP000600588"/>
    </source>
</evidence>
<dbReference type="InterPro" id="IPR011050">
    <property type="entry name" value="Pectin_lyase_fold/virulence"/>
</dbReference>
<feature type="chain" id="PRO_5035209512" evidence="1">
    <location>
        <begin position="28"/>
        <end position="554"/>
    </location>
</feature>
<dbReference type="SUPFAM" id="SSF51126">
    <property type="entry name" value="Pectin lyase-like"/>
    <property type="match status" value="1"/>
</dbReference>
<feature type="domain" description="DUF5123" evidence="3">
    <location>
        <begin position="428"/>
        <end position="550"/>
    </location>
</feature>
<sequence>MKNHNNIFNIKTILFLCLIVSMFNACDKDDDQNYEKTRLFRPVLNEPLFAEGNSIIVNMGKLKSAVGYTLEVSRDTFATIEYTILSDTNYVEINANNAGEELFWNTIYQVRATAHEADPQYDSKISDLGGVRTETFPSILFSPSSYDVTDVAARVTWEPLGDAITGIKVFAADDLRLTTPLLPEAPVSNEQFLAGEGFVEGLEPESEYQIAIYSGTQLRGWVNFTTRVAEPDYSSIPNLIDIRDNESASAVKDAVASAPDGATILLKRGVTYDLPSTPLDKSITIRAAYGFGEQKAKLFTTGNWNIASGSNIDYIRFIDVEIRGEDYGGDYVFNPSSGDTNVNELLFDNCTIGTLRGVFRLRGTNALVDTYEIRNSVIDSIGGYGLLTCDTNPGTPQTATVNNFNLINSTFNKVGWLIQTRNNCESLTIESCTFANFNNYFRFRGGDGNNNVTNGISIQNSIFGHAWDETGTATTYTSSGVYQGLPDTNFTVGNSFTTSDLTWSTGREIPNLESNYSGTQDDLWVDPQNNDFNFKDKGFAGQYTAGDPRWRTKL</sequence>
<organism evidence="4 5">
    <name type="scientific">Aestuariibaculum sediminum</name>
    <dbReference type="NCBI Taxonomy" id="2770637"/>
    <lineage>
        <taxon>Bacteria</taxon>
        <taxon>Pseudomonadati</taxon>
        <taxon>Bacteroidota</taxon>
        <taxon>Flavobacteriia</taxon>
        <taxon>Flavobacteriales</taxon>
        <taxon>Flavobacteriaceae</taxon>
    </lineage>
</organism>
<feature type="signal peptide" evidence="1">
    <location>
        <begin position="1"/>
        <end position="27"/>
    </location>
</feature>
<comment type="caution">
    <text evidence="4">The sequence shown here is derived from an EMBL/GenBank/DDBJ whole genome shotgun (WGS) entry which is preliminary data.</text>
</comment>
<dbReference type="Pfam" id="PF17161">
    <property type="entry name" value="DUF5123"/>
    <property type="match status" value="1"/>
</dbReference>
<evidence type="ECO:0000256" key="1">
    <source>
        <dbReference type="SAM" id="SignalP"/>
    </source>
</evidence>
<dbReference type="RefSeq" id="WP_188228613.1">
    <property type="nucleotide sequence ID" value="NZ_JACVXB010000001.1"/>
</dbReference>
<feature type="domain" description="DUF4957" evidence="2">
    <location>
        <begin position="272"/>
        <end position="410"/>
    </location>
</feature>
<protein>
    <submittedName>
        <fullName evidence="4">DUF5123 domain-containing protein</fullName>
    </submittedName>
</protein>
<dbReference type="InterPro" id="IPR032530">
    <property type="entry name" value="DUF4957"/>
</dbReference>
<accession>A0A8J6PY97</accession>
<dbReference type="Proteomes" id="UP000600588">
    <property type="component" value="Unassembled WGS sequence"/>
</dbReference>
<keyword evidence="5" id="KW-1185">Reference proteome</keyword>